<reference evidence="7 8" key="1">
    <citation type="submission" date="2024-10" db="EMBL/GenBank/DDBJ databases">
        <title>Updated reference genomes for cyclostephanoid diatoms.</title>
        <authorList>
            <person name="Roberts W.R."/>
            <person name="Alverson A.J."/>
        </authorList>
    </citation>
    <scope>NUCLEOTIDE SEQUENCE [LARGE SCALE GENOMIC DNA]</scope>
    <source>
        <strain evidence="7 8">AJA276-08</strain>
    </source>
</reference>
<dbReference type="PANTHER" id="PTHR13312:SF0">
    <property type="entry name" value="UBIQUITIN THIOESTERASE OTU1"/>
    <property type="match status" value="1"/>
</dbReference>
<feature type="signal peptide" evidence="5">
    <location>
        <begin position="1"/>
        <end position="25"/>
    </location>
</feature>
<comment type="subcellular location">
    <subcellularLocation>
        <location evidence="3">Cytoplasm</location>
    </subcellularLocation>
</comment>
<accession>A0ABD3NG98</accession>
<comment type="function">
    <text evidence="3">Hydrolase that can remove conjugated ubiquitin from proteins and may therefore play an important regulatory role at the level of protein turnover by preventing degradation.</text>
</comment>
<dbReference type="PROSITE" id="PS50802">
    <property type="entry name" value="OTU"/>
    <property type="match status" value="1"/>
</dbReference>
<evidence type="ECO:0000256" key="4">
    <source>
        <dbReference type="SAM" id="MobiDB-lite"/>
    </source>
</evidence>
<keyword evidence="3" id="KW-0645">Protease</keyword>
<evidence type="ECO:0000313" key="7">
    <source>
        <dbReference type="EMBL" id="KAL3774383.1"/>
    </source>
</evidence>
<dbReference type="GO" id="GO:0005737">
    <property type="term" value="C:cytoplasm"/>
    <property type="evidence" value="ECO:0007669"/>
    <property type="project" value="UniProtKB-SubCell"/>
</dbReference>
<evidence type="ECO:0000256" key="5">
    <source>
        <dbReference type="SAM" id="SignalP"/>
    </source>
</evidence>
<keyword evidence="3" id="KW-0788">Thiol protease</keyword>
<keyword evidence="2 3" id="KW-0378">Hydrolase</keyword>
<dbReference type="AlphaFoldDB" id="A0ABD3NG98"/>
<feature type="compositionally biased region" description="Low complexity" evidence="4">
    <location>
        <begin position="29"/>
        <end position="43"/>
    </location>
</feature>
<feature type="chain" id="PRO_5044776541" description="Ubiquitin thioesterase OTU" evidence="5">
    <location>
        <begin position="26"/>
        <end position="431"/>
    </location>
</feature>
<proteinExistence type="predicted"/>
<evidence type="ECO:0000313" key="8">
    <source>
        <dbReference type="Proteomes" id="UP001530315"/>
    </source>
</evidence>
<sequence>MRRAAASPAALIIVLILAWASAVDSSIPRSSSGSIAASRPSQSFPAAGDDDPGEPYPRRPAWNASPKINQQGYLCELFRRIPGEWESAERTPPAAAPDGARNLNEPVIIRQVPGDGCCLFHAVAISLNLIQGRHLRMDDVESLRELKVMSRSLRHTAVECLRSCHKGHRKDGRSGNSVVRKKYKRLFIQGSESMATSQLLFTAAAQYGISPEEYCNLMEQDSYWGGGPEIVALCNVLERPIHVYELVASESNIDDGDGEASRGGIRVPDHLINKQFRLRRMATFGSPKYDSNVPLHILSADSRFPDITPESIRENGNHFMAIFPVNTMRKHVNITRDEFHSERKRRVRGGAASNNDDFHSGRVMSWEELNERWLSRGEWFNDFKYSAPLDGNNIDWIPVRISPMASRCSYRNLFRQRGKKNQLDERKEWEQ</sequence>
<keyword evidence="5" id="KW-0732">Signal</keyword>
<comment type="catalytic activity">
    <reaction evidence="1 3">
        <text>Thiol-dependent hydrolysis of ester, thioester, amide, peptide and isopeptide bonds formed by the C-terminal Gly of ubiquitin (a 76-residue protein attached to proteins as an intracellular targeting signal).</text>
        <dbReference type="EC" id="3.4.19.12"/>
    </reaction>
</comment>
<name>A0ABD3NG98_9STRA</name>
<feature type="domain" description="OTU" evidence="6">
    <location>
        <begin position="107"/>
        <end position="325"/>
    </location>
</feature>
<dbReference type="SUPFAM" id="SSF54001">
    <property type="entry name" value="Cysteine proteinases"/>
    <property type="match status" value="1"/>
</dbReference>
<dbReference type="Gene3D" id="3.90.70.80">
    <property type="match status" value="1"/>
</dbReference>
<dbReference type="EMBL" id="JALLAZ020001472">
    <property type="protein sequence ID" value="KAL3774383.1"/>
    <property type="molecule type" value="Genomic_DNA"/>
</dbReference>
<dbReference type="InterPro" id="IPR003323">
    <property type="entry name" value="OTU_dom"/>
</dbReference>
<evidence type="ECO:0000259" key="6">
    <source>
        <dbReference type="PROSITE" id="PS50802"/>
    </source>
</evidence>
<keyword evidence="8" id="KW-1185">Reference proteome</keyword>
<evidence type="ECO:0000256" key="1">
    <source>
        <dbReference type="ARBA" id="ARBA00000707"/>
    </source>
</evidence>
<gene>
    <name evidence="7" type="ORF">ACHAW5_007943</name>
</gene>
<evidence type="ECO:0000256" key="3">
    <source>
        <dbReference type="RuleBase" id="RU367104"/>
    </source>
</evidence>
<keyword evidence="3" id="KW-0963">Cytoplasm</keyword>
<keyword evidence="3" id="KW-0833">Ubl conjugation pathway</keyword>
<protein>
    <recommendedName>
        <fullName evidence="3">Ubiquitin thioesterase OTU</fullName>
        <ecNumber evidence="3">3.4.19.12</ecNumber>
    </recommendedName>
</protein>
<feature type="region of interest" description="Disordered" evidence="4">
    <location>
        <begin position="29"/>
        <end position="65"/>
    </location>
</feature>
<dbReference type="PANTHER" id="PTHR13312">
    <property type="entry name" value="HIV-INDUCED PROTEIN-7-LIKE PROTEASE"/>
    <property type="match status" value="1"/>
</dbReference>
<dbReference type="Proteomes" id="UP001530315">
    <property type="component" value="Unassembled WGS sequence"/>
</dbReference>
<dbReference type="Pfam" id="PF02338">
    <property type="entry name" value="OTU"/>
    <property type="match status" value="1"/>
</dbReference>
<dbReference type="GO" id="GO:0004843">
    <property type="term" value="F:cysteine-type deubiquitinase activity"/>
    <property type="evidence" value="ECO:0007669"/>
    <property type="project" value="UniProtKB-UniRule"/>
</dbReference>
<comment type="caution">
    <text evidence="7">The sequence shown here is derived from an EMBL/GenBank/DDBJ whole genome shotgun (WGS) entry which is preliminary data.</text>
</comment>
<dbReference type="EC" id="3.4.19.12" evidence="3"/>
<evidence type="ECO:0000256" key="2">
    <source>
        <dbReference type="ARBA" id="ARBA00022801"/>
    </source>
</evidence>
<organism evidence="7 8">
    <name type="scientific">Stephanodiscus triporus</name>
    <dbReference type="NCBI Taxonomy" id="2934178"/>
    <lineage>
        <taxon>Eukaryota</taxon>
        <taxon>Sar</taxon>
        <taxon>Stramenopiles</taxon>
        <taxon>Ochrophyta</taxon>
        <taxon>Bacillariophyta</taxon>
        <taxon>Coscinodiscophyceae</taxon>
        <taxon>Thalassiosirophycidae</taxon>
        <taxon>Stephanodiscales</taxon>
        <taxon>Stephanodiscaceae</taxon>
        <taxon>Stephanodiscus</taxon>
    </lineage>
</organism>
<dbReference type="InterPro" id="IPR038765">
    <property type="entry name" value="Papain-like_cys_pep_sf"/>
</dbReference>